<dbReference type="PRINTS" id="PR01790">
    <property type="entry name" value="SMP30FAMILY"/>
</dbReference>
<feature type="active site" description="Proton donor/acceptor" evidence="2">
    <location>
        <position position="197"/>
    </location>
</feature>
<comment type="caution">
    <text evidence="5">The sequence shown here is derived from an EMBL/GenBank/DDBJ whole genome shotgun (WGS) entry which is preliminary data.</text>
</comment>
<feature type="binding site" evidence="3">
    <location>
        <position position="197"/>
    </location>
    <ligand>
        <name>a divalent metal cation</name>
        <dbReference type="ChEBI" id="CHEBI:60240"/>
    </ligand>
</feature>
<comment type="similarity">
    <text evidence="1">Belongs to the SMP-30/CGR1 family.</text>
</comment>
<evidence type="ECO:0000256" key="3">
    <source>
        <dbReference type="PIRSR" id="PIRSR605511-2"/>
    </source>
</evidence>
<dbReference type="AlphaFoldDB" id="A0A7C9R6S5"/>
<proteinExistence type="inferred from homology"/>
<evidence type="ECO:0000313" key="6">
    <source>
        <dbReference type="Proteomes" id="UP000481252"/>
    </source>
</evidence>
<protein>
    <submittedName>
        <fullName evidence="5">SMP-30/gluconolactonase/LRE family protein</fullName>
    </submittedName>
</protein>
<evidence type="ECO:0000259" key="4">
    <source>
        <dbReference type="Pfam" id="PF08450"/>
    </source>
</evidence>
<feature type="binding site" evidence="3">
    <location>
        <position position="100"/>
    </location>
    <ligand>
        <name>substrate</name>
    </ligand>
</feature>
<feature type="domain" description="SMP-30/Gluconolactonase/LRE-like region" evidence="4">
    <location>
        <begin position="13"/>
        <end position="255"/>
    </location>
</feature>
<dbReference type="GO" id="GO:0019853">
    <property type="term" value="P:L-ascorbic acid biosynthetic process"/>
    <property type="evidence" value="ECO:0007669"/>
    <property type="project" value="TreeGrafter"/>
</dbReference>
<feature type="binding site" evidence="3">
    <location>
        <position position="147"/>
    </location>
    <ligand>
        <name>a divalent metal cation</name>
        <dbReference type="ChEBI" id="CHEBI:60240"/>
    </ligand>
</feature>
<dbReference type="Gene3D" id="2.120.10.30">
    <property type="entry name" value="TolB, C-terminal domain"/>
    <property type="match status" value="1"/>
</dbReference>
<dbReference type="EMBL" id="JAAKZG010000004">
    <property type="protein sequence ID" value="NGN41455.1"/>
    <property type="molecule type" value="Genomic_DNA"/>
</dbReference>
<dbReference type="Proteomes" id="UP000481252">
    <property type="component" value="Unassembled WGS sequence"/>
</dbReference>
<keyword evidence="3" id="KW-0479">Metal-binding</keyword>
<dbReference type="PANTHER" id="PTHR10907">
    <property type="entry name" value="REGUCALCIN"/>
    <property type="match status" value="1"/>
</dbReference>
<feature type="binding site" evidence="3">
    <location>
        <position position="98"/>
    </location>
    <ligand>
        <name>substrate</name>
    </ligand>
</feature>
<name>A0A7C9R6S5_9HYPH</name>
<evidence type="ECO:0000313" key="5">
    <source>
        <dbReference type="EMBL" id="NGN41455.1"/>
    </source>
</evidence>
<organism evidence="5 6">
    <name type="scientific">Mesorhizobium zhangyense</name>
    <dbReference type="NCBI Taxonomy" id="1776730"/>
    <lineage>
        <taxon>Bacteria</taxon>
        <taxon>Pseudomonadati</taxon>
        <taxon>Pseudomonadota</taxon>
        <taxon>Alphaproteobacteria</taxon>
        <taxon>Hyphomicrobiales</taxon>
        <taxon>Phyllobacteriaceae</taxon>
        <taxon>Mesorhizobium</taxon>
    </lineage>
</organism>
<dbReference type="InterPro" id="IPR013658">
    <property type="entry name" value="SGL"/>
</dbReference>
<dbReference type="GO" id="GO:0005509">
    <property type="term" value="F:calcium ion binding"/>
    <property type="evidence" value="ECO:0007669"/>
    <property type="project" value="TreeGrafter"/>
</dbReference>
<comment type="cofactor">
    <cofactor evidence="3">
        <name>Zn(2+)</name>
        <dbReference type="ChEBI" id="CHEBI:29105"/>
    </cofactor>
    <text evidence="3">Binds 1 divalent metal cation per subunit.</text>
</comment>
<dbReference type="GO" id="GO:0004341">
    <property type="term" value="F:gluconolactonase activity"/>
    <property type="evidence" value="ECO:0007669"/>
    <property type="project" value="TreeGrafter"/>
</dbReference>
<evidence type="ECO:0000256" key="1">
    <source>
        <dbReference type="ARBA" id="ARBA00008853"/>
    </source>
</evidence>
<dbReference type="InterPro" id="IPR011042">
    <property type="entry name" value="6-blade_b-propeller_TolB-like"/>
</dbReference>
<evidence type="ECO:0000256" key="2">
    <source>
        <dbReference type="PIRSR" id="PIRSR605511-1"/>
    </source>
</evidence>
<dbReference type="RefSeq" id="WP_165116965.1">
    <property type="nucleotide sequence ID" value="NZ_JAAKZG010000004.1"/>
</dbReference>
<reference evidence="5 6" key="1">
    <citation type="submission" date="2020-02" db="EMBL/GenBank/DDBJ databases">
        <title>Genome sequence of the type strain CGMCC 1.15528 of Mesorhizobium zhangyense.</title>
        <authorList>
            <person name="Gao J."/>
            <person name="Sun J."/>
        </authorList>
    </citation>
    <scope>NUCLEOTIDE SEQUENCE [LARGE SCALE GENOMIC DNA]</scope>
    <source>
        <strain evidence="5 6">CGMCC 1.15528</strain>
    </source>
</reference>
<gene>
    <name evidence="5" type="ORF">G6N74_10280</name>
</gene>
<keyword evidence="6" id="KW-1185">Reference proteome</keyword>
<feature type="binding site" evidence="3">
    <location>
        <position position="15"/>
    </location>
    <ligand>
        <name>a divalent metal cation</name>
        <dbReference type="ChEBI" id="CHEBI:60240"/>
    </ligand>
</feature>
<keyword evidence="3" id="KW-0862">Zinc</keyword>
<dbReference type="InterPro" id="IPR005511">
    <property type="entry name" value="SMP-30"/>
</dbReference>
<dbReference type="Pfam" id="PF08450">
    <property type="entry name" value="SGL"/>
    <property type="match status" value="1"/>
</dbReference>
<dbReference type="PANTHER" id="PTHR10907:SF47">
    <property type="entry name" value="REGUCALCIN"/>
    <property type="match status" value="1"/>
</dbReference>
<sequence>MQFECIADIRGSLTESPVWDDRRGMLFCCDILDRMVYEIDLEKGVSRQWHFEAEVASLGLCESGRLVIALAREVILFDPETGNREVLCAPGPEPETNRLNDGKVGPDGCFWVGSMDDRPQKEAVGRLYRIDAEGNHAVMAEGFKVSNGLAWSPDGCTLYHSDSRGPSIDRYDFDPGTGALGKRQRFADLDEATGRPDGGACDAEGCYWSAGVSAGMLNRFDRDGNIVERHAVPGPAPTMPCFCGPDLRMLAITSHRAVDPQLLDRFPQSGSVFAARSAVAGTPVFRMKGV</sequence>
<dbReference type="SUPFAM" id="SSF63829">
    <property type="entry name" value="Calcium-dependent phosphotriesterase"/>
    <property type="match status" value="1"/>
</dbReference>
<accession>A0A7C9R6S5</accession>